<dbReference type="AlphaFoldDB" id="A0A1Y2JA32"/>
<name>A0A1Y2JA32_BRAJP</name>
<comment type="caution">
    <text evidence="1">The sequence shown here is derived from an EMBL/GenBank/DDBJ whole genome shotgun (WGS) entry which is preliminary data.</text>
</comment>
<dbReference type="RefSeq" id="WP_085405135.1">
    <property type="nucleotide sequence ID" value="NZ_NAFL01000285.1"/>
</dbReference>
<reference evidence="1 2" key="1">
    <citation type="submission" date="2017-03" db="EMBL/GenBank/DDBJ databases">
        <title>Whole genome sequences of fourteen strains of Bradyrhizobium canariense and one strain of Bradyrhizobium japonicum isolated from Lupinus (Papilionoideae: Genisteae) species in Algeria.</title>
        <authorList>
            <person name="Crovadore J."/>
            <person name="Chekireb D."/>
            <person name="Brachmann A."/>
            <person name="Chablais R."/>
            <person name="Cochard B."/>
            <person name="Lefort F."/>
        </authorList>
    </citation>
    <scope>NUCLEOTIDE SEQUENCE [LARGE SCALE GENOMIC DNA]</scope>
    <source>
        <strain evidence="1 2">UBMA197</strain>
    </source>
</reference>
<evidence type="ECO:0000313" key="1">
    <source>
        <dbReference type="EMBL" id="OSJ22733.1"/>
    </source>
</evidence>
<organism evidence="1 2">
    <name type="scientific">Bradyrhizobium japonicum</name>
    <dbReference type="NCBI Taxonomy" id="375"/>
    <lineage>
        <taxon>Bacteria</taxon>
        <taxon>Pseudomonadati</taxon>
        <taxon>Pseudomonadota</taxon>
        <taxon>Alphaproteobacteria</taxon>
        <taxon>Hyphomicrobiales</taxon>
        <taxon>Nitrobacteraceae</taxon>
        <taxon>Bradyrhizobium</taxon>
    </lineage>
</organism>
<sequence>MFDFNGNSVNIGSIPVNVEVDGVHVSVESLLKISGNFNPVSFAASTAFSVFASLFNAAKERALLRQQIDLLNDIRDRLDALNQTAAAILHALNALPVTIQHIVRDERLNDHYALIESNMQKFVSNSAHRVFPQDLEKIRDEFFALAEAETRISNIAKFVHYVEFMNFIDKGEYQDFLRSCLRKRIVFLNLLMDDLVKKFATRYFTLTSELANSYTNFTTRPMEVDNLTNEGTYFNGLMPARAKLRIGQGTGQFDDVLLEYTPFSNEEVMQHLSSTHLTYASKQNFSFDMHAAMLRCRGSDSDDTECRTYQTSLGGGFQEYQRREQLMRAAYDAFKHAVPEINEDIARFAELEQLRNSLGKCAAFDYAAKLRGAKDHIRRN</sequence>
<dbReference type="Proteomes" id="UP000193335">
    <property type="component" value="Unassembled WGS sequence"/>
</dbReference>
<protein>
    <submittedName>
        <fullName evidence="1">Uncharacterized protein</fullName>
    </submittedName>
</protein>
<gene>
    <name evidence="1" type="ORF">BSZ19_44835</name>
</gene>
<evidence type="ECO:0000313" key="2">
    <source>
        <dbReference type="Proteomes" id="UP000193335"/>
    </source>
</evidence>
<proteinExistence type="predicted"/>
<accession>A0A1Y2JA32</accession>
<dbReference type="EMBL" id="NAFL01000285">
    <property type="protein sequence ID" value="OSJ22733.1"/>
    <property type="molecule type" value="Genomic_DNA"/>
</dbReference>